<dbReference type="AlphaFoldDB" id="A0A565CTN6"/>
<protein>
    <submittedName>
        <fullName evidence="1">Uncharacterized protein</fullName>
    </submittedName>
</protein>
<comment type="caution">
    <text evidence="1">The sequence shown here is derived from an EMBL/GenBank/DDBJ whole genome shotgun (WGS) entry which is preliminary data.</text>
</comment>
<name>A0A565CTN6_9BRAS</name>
<dbReference type="Proteomes" id="UP000489600">
    <property type="component" value="Unassembled WGS sequence"/>
</dbReference>
<gene>
    <name evidence="1" type="ORF">ANE_LOCUS27220</name>
</gene>
<evidence type="ECO:0000313" key="2">
    <source>
        <dbReference type="Proteomes" id="UP000489600"/>
    </source>
</evidence>
<proteinExistence type="predicted"/>
<accession>A0A565CTN6</accession>
<sequence length="182" mass="19904">MDELDDRTVIRAVEDALVCHTTVKDGTVAQDCFNYPSLENNGDLSDGGDGIVEDDAVFVEDGGGILLTAGKTCIGKDRNGSTPVEDEDNMTNVPLSWAGESFWDEVIAIEKTMDEKVDEGNGARNNTDSAEMESEDYDFDLMGDFIEREYPNDWDPLKVGLGLEVGSTSGKDIVEKDAMVYR</sequence>
<dbReference type="EMBL" id="CABITT030000008">
    <property type="protein sequence ID" value="VVB16776.1"/>
    <property type="molecule type" value="Genomic_DNA"/>
</dbReference>
<organism evidence="1 2">
    <name type="scientific">Arabis nemorensis</name>
    <dbReference type="NCBI Taxonomy" id="586526"/>
    <lineage>
        <taxon>Eukaryota</taxon>
        <taxon>Viridiplantae</taxon>
        <taxon>Streptophyta</taxon>
        <taxon>Embryophyta</taxon>
        <taxon>Tracheophyta</taxon>
        <taxon>Spermatophyta</taxon>
        <taxon>Magnoliopsida</taxon>
        <taxon>eudicotyledons</taxon>
        <taxon>Gunneridae</taxon>
        <taxon>Pentapetalae</taxon>
        <taxon>rosids</taxon>
        <taxon>malvids</taxon>
        <taxon>Brassicales</taxon>
        <taxon>Brassicaceae</taxon>
        <taxon>Arabideae</taxon>
        <taxon>Arabis</taxon>
    </lineage>
</organism>
<reference evidence="1" key="1">
    <citation type="submission" date="2019-07" db="EMBL/GenBank/DDBJ databases">
        <authorList>
            <person name="Dittberner H."/>
        </authorList>
    </citation>
    <scope>NUCLEOTIDE SEQUENCE [LARGE SCALE GENOMIC DNA]</scope>
</reference>
<keyword evidence="2" id="KW-1185">Reference proteome</keyword>
<evidence type="ECO:0000313" key="1">
    <source>
        <dbReference type="EMBL" id="VVB16776.1"/>
    </source>
</evidence>